<keyword evidence="2" id="KW-1185">Reference proteome</keyword>
<evidence type="ECO:0000313" key="2">
    <source>
        <dbReference type="Proteomes" id="UP000799536"/>
    </source>
</evidence>
<gene>
    <name evidence="1" type="ORF">GQ43DRAFT_467879</name>
</gene>
<dbReference type="Gene3D" id="1.25.40.10">
    <property type="entry name" value="Tetratricopeptide repeat domain"/>
    <property type="match status" value="2"/>
</dbReference>
<dbReference type="EMBL" id="ML993850">
    <property type="protein sequence ID" value="KAF2205730.1"/>
    <property type="molecule type" value="Genomic_DNA"/>
</dbReference>
<dbReference type="PANTHER" id="PTHR46082:SF6">
    <property type="entry name" value="AAA+ ATPASE DOMAIN-CONTAINING PROTEIN-RELATED"/>
    <property type="match status" value="1"/>
</dbReference>
<sequence length="172" mass="20300">MPFEWSTIGAAYFYEGRWKDAEELDMRVMGIRKRVLGEEHPDTLTSMGNLASTYRNQGRWKELDMEVMETKKRDQGRWKEAEELDLRVTETRESVIGEERPDTLTSIANLASTYRNQGQWKEAEELFVRVIETRKRVLGREHPDTISAMNNLDEQTCTKSYSMSQRRLRKRC</sequence>
<name>A0A9P4N3F1_9PLEO</name>
<dbReference type="OrthoDB" id="5986190at2759"/>
<evidence type="ECO:0008006" key="3">
    <source>
        <dbReference type="Google" id="ProtNLM"/>
    </source>
</evidence>
<dbReference type="Pfam" id="PF13424">
    <property type="entry name" value="TPR_12"/>
    <property type="match status" value="1"/>
</dbReference>
<dbReference type="Pfam" id="PF13374">
    <property type="entry name" value="TPR_10"/>
    <property type="match status" value="2"/>
</dbReference>
<dbReference type="AlphaFoldDB" id="A0A9P4N3F1"/>
<dbReference type="SUPFAM" id="SSF48452">
    <property type="entry name" value="TPR-like"/>
    <property type="match status" value="2"/>
</dbReference>
<dbReference type="PANTHER" id="PTHR46082">
    <property type="entry name" value="ATP/GTP-BINDING PROTEIN-RELATED"/>
    <property type="match status" value="1"/>
</dbReference>
<proteinExistence type="predicted"/>
<dbReference type="InterPro" id="IPR011990">
    <property type="entry name" value="TPR-like_helical_dom_sf"/>
</dbReference>
<organism evidence="1 2">
    <name type="scientific">Delitschia confertaspora ATCC 74209</name>
    <dbReference type="NCBI Taxonomy" id="1513339"/>
    <lineage>
        <taxon>Eukaryota</taxon>
        <taxon>Fungi</taxon>
        <taxon>Dikarya</taxon>
        <taxon>Ascomycota</taxon>
        <taxon>Pezizomycotina</taxon>
        <taxon>Dothideomycetes</taxon>
        <taxon>Pleosporomycetidae</taxon>
        <taxon>Pleosporales</taxon>
        <taxon>Delitschiaceae</taxon>
        <taxon>Delitschia</taxon>
    </lineage>
</organism>
<dbReference type="Proteomes" id="UP000799536">
    <property type="component" value="Unassembled WGS sequence"/>
</dbReference>
<dbReference type="InterPro" id="IPR053137">
    <property type="entry name" value="NLR-like"/>
</dbReference>
<protein>
    <recommendedName>
        <fullName evidence="3">Tetratricopeptide repeat protein</fullName>
    </recommendedName>
</protein>
<accession>A0A9P4N3F1</accession>
<reference evidence="1" key="1">
    <citation type="journal article" date="2020" name="Stud. Mycol.">
        <title>101 Dothideomycetes genomes: a test case for predicting lifestyles and emergence of pathogens.</title>
        <authorList>
            <person name="Haridas S."/>
            <person name="Albert R."/>
            <person name="Binder M."/>
            <person name="Bloem J."/>
            <person name="Labutti K."/>
            <person name="Salamov A."/>
            <person name="Andreopoulos B."/>
            <person name="Baker S."/>
            <person name="Barry K."/>
            <person name="Bills G."/>
            <person name="Bluhm B."/>
            <person name="Cannon C."/>
            <person name="Castanera R."/>
            <person name="Culley D."/>
            <person name="Daum C."/>
            <person name="Ezra D."/>
            <person name="Gonzalez J."/>
            <person name="Henrissat B."/>
            <person name="Kuo A."/>
            <person name="Liang C."/>
            <person name="Lipzen A."/>
            <person name="Lutzoni F."/>
            <person name="Magnuson J."/>
            <person name="Mondo S."/>
            <person name="Nolan M."/>
            <person name="Ohm R."/>
            <person name="Pangilinan J."/>
            <person name="Park H.-J."/>
            <person name="Ramirez L."/>
            <person name="Alfaro M."/>
            <person name="Sun H."/>
            <person name="Tritt A."/>
            <person name="Yoshinaga Y."/>
            <person name="Zwiers L.-H."/>
            <person name="Turgeon B."/>
            <person name="Goodwin S."/>
            <person name="Spatafora J."/>
            <person name="Crous P."/>
            <person name="Grigoriev I."/>
        </authorList>
    </citation>
    <scope>NUCLEOTIDE SEQUENCE</scope>
    <source>
        <strain evidence="1">ATCC 74209</strain>
    </source>
</reference>
<comment type="caution">
    <text evidence="1">The sequence shown here is derived from an EMBL/GenBank/DDBJ whole genome shotgun (WGS) entry which is preliminary data.</text>
</comment>
<evidence type="ECO:0000313" key="1">
    <source>
        <dbReference type="EMBL" id="KAF2205730.1"/>
    </source>
</evidence>